<comment type="caution">
    <text evidence="1">The sequence shown here is derived from an EMBL/GenBank/DDBJ whole genome shotgun (WGS) entry which is preliminary data.</text>
</comment>
<reference evidence="1 2" key="1">
    <citation type="submission" date="2023-02" db="EMBL/GenBank/DDBJ databases">
        <title>LHISI_Scaffold_Assembly.</title>
        <authorList>
            <person name="Stuart O.P."/>
            <person name="Cleave R."/>
            <person name="Magrath M.J.L."/>
            <person name="Mikheyev A.S."/>
        </authorList>
    </citation>
    <scope>NUCLEOTIDE SEQUENCE [LARGE SCALE GENOMIC DNA]</scope>
    <source>
        <strain evidence="1">Daus_M_001</strain>
        <tissue evidence="1">Leg muscle</tissue>
    </source>
</reference>
<sequence length="827" mass="92206">MSIVEGSGGEGDSRLLDMVLWYLWKSGVQVKVKPQRSRDTGFQDSHWGDVTTWWPGGSGSDAKSRSAITGITQLLGSATYEKTNDNASGDMGGFSTFARRPIHIPNNVSSRATVSIDVNVAVHHPVGEKNRPRFVAALVPLTARRAVVTRAGGSAEEGQVSGTQPAIFNHGQCYSTRVRLRVPEHHLIFQLVWRQALSCENCRLSPKTANICFGESIPARGATVAERLDCSPPTKANLFGRATPGFSQVGILPDDAACRRLFSGISRFPPSLRPGAALFSPHFTLISSQDLVVESRLTTLPLYPAPQQNFGNVNFGVGNSALRKYQENSPKESPNFMLEHKCKQVSVLLAGRAQNSTTPFTSAALMTKAATSGPLIEIIQQLMASPGTGGKRHAKYVHNHCVESDVSVLPTNGLHHHSAPLRTNVSSPASHIEVVHRRHSHAFSAPQPRVNSATDARWHRHTFVQRCEARNTTVCSTMDVEGDLILVSLLIKRKKSKGKCRRLWVHPLLMERPNKGLFHNLFDDLQQDRDKFFSHFRMSKNSFYKLLSMIEESIRKQDTVMREAIPSDQRLALSLSYLGTGCSMSDLSIDYRIDYRIGLSTVSGILREVCTAIWVSYKGQCSSSITVQLLVEKAAGFEKRFNFPHGVAAVDGKHIRIIKPNDSGSLNWNFKHFFSILLLAACDSNNRLLYTDVGDPEKVSDSTTFKNTRLYTKLQSNKIKLPAPRPQDLFHNNDMTKYLINRRRIFHRAINTEPDFAETIIKPCCLLHNFVRERDGVKFEDTLTIREFAERMPVDNCNPGNNARCTCAILIDYFMNEAALERQIQKI</sequence>
<evidence type="ECO:0000313" key="2">
    <source>
        <dbReference type="Proteomes" id="UP001159363"/>
    </source>
</evidence>
<proteinExistence type="predicted"/>
<gene>
    <name evidence="1" type="ORF">PR048_013648</name>
</gene>
<evidence type="ECO:0000313" key="1">
    <source>
        <dbReference type="EMBL" id="KAJ8887433.1"/>
    </source>
</evidence>
<dbReference type="EMBL" id="JARBHB010000004">
    <property type="protein sequence ID" value="KAJ8887433.1"/>
    <property type="molecule type" value="Genomic_DNA"/>
</dbReference>
<dbReference type="InterPro" id="IPR045249">
    <property type="entry name" value="HARBI1-like"/>
</dbReference>
<protein>
    <recommendedName>
        <fullName evidence="3">DDE Tnp4 domain-containing protein</fullName>
    </recommendedName>
</protein>
<dbReference type="Proteomes" id="UP001159363">
    <property type="component" value="Chromosome X"/>
</dbReference>
<dbReference type="PANTHER" id="PTHR22930:SF85">
    <property type="entry name" value="GH03217P-RELATED"/>
    <property type="match status" value="1"/>
</dbReference>
<name>A0ABQ9HSS2_9NEOP</name>
<keyword evidence="2" id="KW-1185">Reference proteome</keyword>
<evidence type="ECO:0008006" key="3">
    <source>
        <dbReference type="Google" id="ProtNLM"/>
    </source>
</evidence>
<dbReference type="PANTHER" id="PTHR22930">
    <property type="match status" value="1"/>
</dbReference>
<accession>A0ABQ9HSS2</accession>
<organism evidence="1 2">
    <name type="scientific">Dryococelus australis</name>
    <dbReference type="NCBI Taxonomy" id="614101"/>
    <lineage>
        <taxon>Eukaryota</taxon>
        <taxon>Metazoa</taxon>
        <taxon>Ecdysozoa</taxon>
        <taxon>Arthropoda</taxon>
        <taxon>Hexapoda</taxon>
        <taxon>Insecta</taxon>
        <taxon>Pterygota</taxon>
        <taxon>Neoptera</taxon>
        <taxon>Polyneoptera</taxon>
        <taxon>Phasmatodea</taxon>
        <taxon>Verophasmatodea</taxon>
        <taxon>Anareolatae</taxon>
        <taxon>Phasmatidae</taxon>
        <taxon>Eurycanthinae</taxon>
        <taxon>Dryococelus</taxon>
    </lineage>
</organism>